<keyword evidence="4" id="KW-1185">Reference proteome</keyword>
<evidence type="ECO:0000259" key="2">
    <source>
        <dbReference type="Pfam" id="PF01878"/>
    </source>
</evidence>
<feature type="domain" description="EVE" evidence="2">
    <location>
        <begin position="4"/>
        <end position="103"/>
    </location>
</feature>
<dbReference type="Proteomes" id="UP000306416">
    <property type="component" value="Unassembled WGS sequence"/>
</dbReference>
<dbReference type="EMBL" id="SRSC01000003">
    <property type="protein sequence ID" value="TGU71629.1"/>
    <property type="molecule type" value="Genomic_DNA"/>
</dbReference>
<gene>
    <name evidence="3" type="ORF">E4633_15080</name>
</gene>
<reference evidence="3 4" key="1">
    <citation type="submission" date="2019-04" db="EMBL/GenBank/DDBJ databases">
        <title>Geobacter oryzae sp. nov., ferric-reducing bacteria isolated from paddy soil.</title>
        <authorList>
            <person name="Xu Z."/>
            <person name="Masuda Y."/>
            <person name="Itoh H."/>
            <person name="Senoo K."/>
        </authorList>
    </citation>
    <scope>NUCLEOTIDE SEQUENCE [LARGE SCALE GENOMIC DNA]</scope>
    <source>
        <strain evidence="3 4">Red111</strain>
    </source>
</reference>
<dbReference type="InterPro" id="IPR002711">
    <property type="entry name" value="HNH"/>
</dbReference>
<proteinExistence type="predicted"/>
<dbReference type="RefSeq" id="WP_135871391.1">
    <property type="nucleotide sequence ID" value="NZ_SRSC01000003.1"/>
</dbReference>
<dbReference type="GO" id="GO:0003676">
    <property type="term" value="F:nucleic acid binding"/>
    <property type="evidence" value="ECO:0007669"/>
    <property type="project" value="InterPro"/>
</dbReference>
<accession>A0A4S1CDW1</accession>
<name>A0A4S1CDW1_9BACT</name>
<dbReference type="Pfam" id="PF01878">
    <property type="entry name" value="EVE"/>
    <property type="match status" value="1"/>
</dbReference>
<dbReference type="InterPro" id="IPR015947">
    <property type="entry name" value="PUA-like_sf"/>
</dbReference>
<evidence type="ECO:0000313" key="3">
    <source>
        <dbReference type="EMBL" id="TGU71629.1"/>
    </source>
</evidence>
<dbReference type="GO" id="GO:0008270">
    <property type="term" value="F:zinc ion binding"/>
    <property type="evidence" value="ECO:0007669"/>
    <property type="project" value="InterPro"/>
</dbReference>
<dbReference type="AlphaFoldDB" id="A0A4S1CDW1"/>
<feature type="domain" description="HNH" evidence="1">
    <location>
        <begin position="337"/>
        <end position="392"/>
    </location>
</feature>
<dbReference type="InterPro" id="IPR003615">
    <property type="entry name" value="HNH_nuc"/>
</dbReference>
<protein>
    <submittedName>
        <fullName evidence="3">EVE domain-containing protein</fullName>
    </submittedName>
</protein>
<dbReference type="SUPFAM" id="SSF88697">
    <property type="entry name" value="PUA domain-like"/>
    <property type="match status" value="1"/>
</dbReference>
<sequence>MNDWIFQENPKDFDIDGYLSAFDRVAWTIRQSHYKDQIEIGDRVFFWRSKGGQSGPYGVVAVGKIASKPTKMFDHPEALPYWRTNPEEEVALRCWINVTHCAIREGKLLPAEVIASDDVLRSLRILRLRQNTNYLIGADESNRLNDLYNKVIDHQESRVSSFSWTIESEDVAWKVLDKSAFIHWGTGIPIAIRSFFIEGEMAPGEKRNVTLLLKDSEYPAHIDLETPSTGRTRLFWNSEFSKAMKSSFPYHYQKYNQNHEPESKLIIRFYRLDGYKKYKVSFAGEVTEARAAKDVNAEEVEEKGPRLEGGVREYFGKRYERDPRNRREAIRYHGLACNVCGFNFEEAYGERGTGYIEVHHLKPISTFDEVQHVDPRTDLVTLCSNCHRMVHRKTDSILTHQELQKIIRR</sequence>
<dbReference type="GO" id="GO:0004519">
    <property type="term" value="F:endonuclease activity"/>
    <property type="evidence" value="ECO:0007669"/>
    <property type="project" value="InterPro"/>
</dbReference>
<organism evidence="3 4">
    <name type="scientific">Geomonas terrae</name>
    <dbReference type="NCBI Taxonomy" id="2562681"/>
    <lineage>
        <taxon>Bacteria</taxon>
        <taxon>Pseudomonadati</taxon>
        <taxon>Thermodesulfobacteriota</taxon>
        <taxon>Desulfuromonadia</taxon>
        <taxon>Geobacterales</taxon>
        <taxon>Geobacteraceae</taxon>
        <taxon>Geomonas</taxon>
    </lineage>
</organism>
<dbReference type="Pfam" id="PF01844">
    <property type="entry name" value="HNH"/>
    <property type="match status" value="1"/>
</dbReference>
<evidence type="ECO:0000313" key="4">
    <source>
        <dbReference type="Proteomes" id="UP000306416"/>
    </source>
</evidence>
<dbReference type="InterPro" id="IPR002740">
    <property type="entry name" value="EVE_domain"/>
</dbReference>
<comment type="caution">
    <text evidence="3">The sequence shown here is derived from an EMBL/GenBank/DDBJ whole genome shotgun (WGS) entry which is preliminary data.</text>
</comment>
<evidence type="ECO:0000259" key="1">
    <source>
        <dbReference type="Pfam" id="PF01844"/>
    </source>
</evidence>
<dbReference type="CDD" id="cd00085">
    <property type="entry name" value="HNHc"/>
    <property type="match status" value="1"/>
</dbReference>